<reference evidence="2 3" key="1">
    <citation type="submission" date="2024-08" db="EMBL/GenBank/DDBJ databases">
        <authorList>
            <person name="Vancuren S.J."/>
            <person name="Allen-Vercoe E."/>
        </authorList>
    </citation>
    <scope>NUCLEOTIDE SEQUENCE [LARGE SCALE GENOMIC DNA]</scope>
    <source>
        <strain evidence="2 3">16-6-I_42_FAA</strain>
    </source>
</reference>
<protein>
    <submittedName>
        <fullName evidence="2">Uncharacterized protein</fullName>
    </submittedName>
</protein>
<evidence type="ECO:0000313" key="3">
    <source>
        <dbReference type="Proteomes" id="UP001614216"/>
    </source>
</evidence>
<feature type="transmembrane region" description="Helical" evidence="1">
    <location>
        <begin position="95"/>
        <end position="114"/>
    </location>
</feature>
<keyword evidence="1" id="KW-0472">Membrane</keyword>
<gene>
    <name evidence="2" type="ORF">ACIF0M_14105</name>
</gene>
<feature type="transmembrane region" description="Helical" evidence="1">
    <location>
        <begin position="12"/>
        <end position="34"/>
    </location>
</feature>
<organism evidence="2 3">
    <name type="scientific">Dorea amylophila</name>
    <dbReference type="NCBI Taxonomy" id="2981789"/>
    <lineage>
        <taxon>Bacteria</taxon>
        <taxon>Bacillati</taxon>
        <taxon>Bacillota</taxon>
        <taxon>Clostridia</taxon>
        <taxon>Lachnospirales</taxon>
        <taxon>Lachnospiraceae</taxon>
        <taxon>Dorea</taxon>
    </lineage>
</organism>
<evidence type="ECO:0000256" key="1">
    <source>
        <dbReference type="SAM" id="Phobius"/>
    </source>
</evidence>
<dbReference type="Proteomes" id="UP001614216">
    <property type="component" value="Unassembled WGS sequence"/>
</dbReference>
<proteinExistence type="predicted"/>
<keyword evidence="3" id="KW-1185">Reference proteome</keyword>
<evidence type="ECO:0000313" key="2">
    <source>
        <dbReference type="EMBL" id="MFI7846627.1"/>
    </source>
</evidence>
<comment type="caution">
    <text evidence="2">The sequence shown here is derived from an EMBL/GenBank/DDBJ whole genome shotgun (WGS) entry which is preliminary data.</text>
</comment>
<feature type="transmembrane region" description="Helical" evidence="1">
    <location>
        <begin position="192"/>
        <end position="218"/>
    </location>
</feature>
<accession>A0ABW8B4C1</accession>
<dbReference type="RefSeq" id="WP_396570466.1">
    <property type="nucleotide sequence ID" value="NZ_JBITRD010000016.1"/>
</dbReference>
<name>A0ABW8B4C1_9FIRM</name>
<feature type="transmembrane region" description="Helical" evidence="1">
    <location>
        <begin position="58"/>
        <end position="74"/>
    </location>
</feature>
<keyword evidence="1" id="KW-0812">Transmembrane</keyword>
<feature type="transmembrane region" description="Helical" evidence="1">
    <location>
        <begin position="120"/>
        <end position="142"/>
    </location>
</feature>
<keyword evidence="1" id="KW-1133">Transmembrane helix</keyword>
<sequence length="219" mass="24332">MKEKSGAGSRMFYTICALWNYGVLLAVIPAALYICDRRWLTVWVMEYAAGNFGVKTKIYAYIIGAIIALILESMSEAAVRYTCEEMQQRSLWKRIQMHAISAEVTVILAAAGFYLTELNILSVSFGVTYGGFLLIVACVNLFPVSEMHGGCILQELLGYEGEGELGWKTVKTACSSTRRRTLMDEKKGINGYVQLAGCYVIAVMQSLILLVIIFCIIFI</sequence>
<dbReference type="EMBL" id="JBITRD010000016">
    <property type="protein sequence ID" value="MFI7846627.1"/>
    <property type="molecule type" value="Genomic_DNA"/>
</dbReference>